<evidence type="ECO:0000259" key="18">
    <source>
        <dbReference type="PROSITE" id="PS51217"/>
    </source>
</evidence>
<dbReference type="EMBL" id="BAAABV010000023">
    <property type="protein sequence ID" value="GAA0307953.1"/>
    <property type="molecule type" value="Genomic_DNA"/>
</dbReference>
<protein>
    <recommendedName>
        <fullName evidence="13">DNA 3'-5' helicase</fullName>
        <ecNumber evidence="13">5.6.2.4</ecNumber>
    </recommendedName>
</protein>
<evidence type="ECO:0000256" key="13">
    <source>
        <dbReference type="ARBA" id="ARBA00034808"/>
    </source>
</evidence>
<evidence type="ECO:0000256" key="11">
    <source>
        <dbReference type="ARBA" id="ARBA00023235"/>
    </source>
</evidence>
<keyword evidence="4" id="KW-0227">DNA damage</keyword>
<comment type="caution">
    <text evidence="19">The sequence shown here is derived from an EMBL/GenBank/DDBJ whole genome shotgun (WGS) entry which is preliminary data.</text>
</comment>
<dbReference type="InterPro" id="IPR038726">
    <property type="entry name" value="PDDEXK_AddAB-type"/>
</dbReference>
<dbReference type="RefSeq" id="WP_344164711.1">
    <property type="nucleotide sequence ID" value="NZ_BAAABV010000023.1"/>
</dbReference>
<evidence type="ECO:0000256" key="8">
    <source>
        <dbReference type="ARBA" id="ARBA00022840"/>
    </source>
</evidence>
<dbReference type="CDD" id="cd17932">
    <property type="entry name" value="DEXQc_UvrD"/>
    <property type="match status" value="1"/>
</dbReference>
<feature type="region of interest" description="Disordered" evidence="16">
    <location>
        <begin position="95"/>
        <end position="116"/>
    </location>
</feature>
<dbReference type="InterPro" id="IPR013986">
    <property type="entry name" value="DExx_box_DNA_helicase_dom_sf"/>
</dbReference>
<keyword evidence="6 15" id="KW-0347">Helicase</keyword>
<evidence type="ECO:0000256" key="7">
    <source>
        <dbReference type="ARBA" id="ARBA00022839"/>
    </source>
</evidence>
<dbReference type="Proteomes" id="UP001501867">
    <property type="component" value="Unassembled WGS sequence"/>
</dbReference>
<dbReference type="InterPro" id="IPR011335">
    <property type="entry name" value="Restrct_endonuc-II-like"/>
</dbReference>
<dbReference type="Pfam" id="PF13361">
    <property type="entry name" value="UvrD_C"/>
    <property type="match status" value="2"/>
</dbReference>
<keyword evidence="7" id="KW-0269">Exonuclease</keyword>
<dbReference type="PANTHER" id="PTHR11070:SF55">
    <property type="entry name" value="DNA 3'-5' HELICASE"/>
    <property type="match status" value="1"/>
</dbReference>
<keyword evidence="20" id="KW-1185">Reference proteome</keyword>
<evidence type="ECO:0000256" key="16">
    <source>
        <dbReference type="SAM" id="MobiDB-lite"/>
    </source>
</evidence>
<proteinExistence type="inferred from homology"/>
<feature type="domain" description="UvrD-like helicase ATP-binding" evidence="17">
    <location>
        <begin position="24"/>
        <end position="353"/>
    </location>
</feature>
<feature type="region of interest" description="Disordered" evidence="16">
    <location>
        <begin position="789"/>
        <end position="812"/>
    </location>
</feature>
<evidence type="ECO:0000256" key="5">
    <source>
        <dbReference type="ARBA" id="ARBA00022801"/>
    </source>
</evidence>
<reference evidence="20" key="1">
    <citation type="journal article" date="2019" name="Int. J. Syst. Evol. Microbiol.">
        <title>The Global Catalogue of Microorganisms (GCM) 10K type strain sequencing project: providing services to taxonomists for standard genome sequencing and annotation.</title>
        <authorList>
            <consortium name="The Broad Institute Genomics Platform"/>
            <consortium name="The Broad Institute Genome Sequencing Center for Infectious Disease"/>
            <person name="Wu L."/>
            <person name="Ma J."/>
        </authorList>
    </citation>
    <scope>NUCLEOTIDE SEQUENCE [LARGE SCALE GENOMIC DNA]</scope>
    <source>
        <strain evidence="20">JCM 4505</strain>
    </source>
</reference>
<sequence>MTAYASGRAPVLDDPEQLKELLGIPFTPEQLACVTAPPAPQVIVAGAGSGKTTVMAARVVWLVGTGAVAPEQVLGLTFTNKAAGELAERVRKALERAGVTDPDPSPADPGAAGGEPRISTYHAFAGQLLKDHGLRIGLEPSARLLADATRFQLAAKVLREAPGPYPALTKSVPDLVSDLLALDGELSEHLVEPEELRAYDTALLDVLAGTKLTNEDLRKAPEAVRGRLELLELVVRYRAAKRSRDLFDFGDQIALSARLATTRPEVGSLLREEFRVVLLDEYQDTSVAQRLLLSGLFGGGTGHAVTAVGDPCQAIYGWRGASVANLDDFPEHFPHADGSPATRLSLSENRRSGGRLLDLANGLAAPLRALHEGVEALRPAPGAERDGLVRCALLPTHAEELEWLGDSVAHLVRTGREPGDIAVLCRSAADFASIQAVLVARDVPVEVVGLSGLLHLPEVADLVSVCEVLQDPGANAALVRLLIGPRWRIGARDLALLGRLARQLVARPGAADGPDGRLAAAVEGVDPAEVVSLADALETFLDGSSAPGLPFSAAARVRFAHLAQELRDLRRSLSDPLMDVLHRVLSTTGLDVELSASPHALSARRRETLSGFLDVAAGFAALDGEATLLAFLGFLRTAAQYEKGLDHALPGGENTVKVLTAHKSKGLEWDVVVVPDLCAGSFPKEKAPEAWTSYPKVLPYALRGDAATLPADPAWTSAGLKSFKAALKSHKETEELRLGYVTFTRPRSLLLASGHWWGPTQKRRRGPSAFLTALHDHCAAGYGEIESWADEPAPDAENPALASGTAPDHSWPLPLDPTSLALRREAAALVEAHLSTLAGPAAPDRDRALPRPPAPSDDPFLWPPDCEDPSYEDEPHPDDPWSGGVVPAPRPADDLWSGEPLPAQTRPADGLWAGEAVPADPWGEAPADRAGGALAAPRPADDLWAGEAVLPAAGAGIRSGGDPLTPEEARTIASWDRDLDALEGELLRARAAVRDVELPGALSASQLLRLAADEEAFVRDLARPMPKPPQPAARQGTRFHAWVESRFDALPLPHLDVLDPAADLPGTDQEIADAADLEALKAAFERSEYAERTPYRMEAPVQITLAGRVIRGRIDAVYRDSDGSYEVVDWKTGRTTQADPLQLAVYRLAWAEATGTPLDRVAAAFLHVRSGRVIRPRDLPGRERLEWILQGKTGTDGAPRADG</sequence>
<dbReference type="SUPFAM" id="SSF52540">
    <property type="entry name" value="P-loop containing nucleoside triphosphate hydrolases"/>
    <property type="match status" value="1"/>
</dbReference>
<dbReference type="PROSITE" id="PS51217">
    <property type="entry name" value="UVRD_HELICASE_CTER"/>
    <property type="match status" value="1"/>
</dbReference>
<dbReference type="GO" id="GO:0004386">
    <property type="term" value="F:helicase activity"/>
    <property type="evidence" value="ECO:0007669"/>
    <property type="project" value="UniProtKB-KW"/>
</dbReference>
<keyword evidence="2" id="KW-0540">Nuclease</keyword>
<comment type="catalytic activity">
    <reaction evidence="14">
        <text>ATP + H2O = ADP + phosphate + H(+)</text>
        <dbReference type="Rhea" id="RHEA:13065"/>
        <dbReference type="ChEBI" id="CHEBI:15377"/>
        <dbReference type="ChEBI" id="CHEBI:15378"/>
        <dbReference type="ChEBI" id="CHEBI:30616"/>
        <dbReference type="ChEBI" id="CHEBI:43474"/>
        <dbReference type="ChEBI" id="CHEBI:456216"/>
        <dbReference type="EC" id="5.6.2.4"/>
    </reaction>
</comment>
<feature type="region of interest" description="Disordered" evidence="16">
    <location>
        <begin position="838"/>
        <end position="906"/>
    </location>
</feature>
<keyword evidence="9" id="KW-0238">DNA-binding</keyword>
<accession>A0ABP3F6S0</accession>
<dbReference type="InterPro" id="IPR000212">
    <property type="entry name" value="DNA_helicase_UvrD/REP"/>
</dbReference>
<dbReference type="InterPro" id="IPR014017">
    <property type="entry name" value="DNA_helicase_UvrD-like_C"/>
</dbReference>
<name>A0ABP3F6S0_9ACTN</name>
<dbReference type="Pfam" id="PF00580">
    <property type="entry name" value="UvrD-helicase"/>
    <property type="match status" value="1"/>
</dbReference>
<evidence type="ECO:0000256" key="15">
    <source>
        <dbReference type="PROSITE-ProRule" id="PRU00560"/>
    </source>
</evidence>
<dbReference type="InterPro" id="IPR027417">
    <property type="entry name" value="P-loop_NTPase"/>
</dbReference>
<evidence type="ECO:0000256" key="3">
    <source>
        <dbReference type="ARBA" id="ARBA00022741"/>
    </source>
</evidence>
<dbReference type="Gene3D" id="3.40.50.300">
    <property type="entry name" value="P-loop containing nucleotide triphosphate hydrolases"/>
    <property type="match status" value="3"/>
</dbReference>
<evidence type="ECO:0000256" key="6">
    <source>
        <dbReference type="ARBA" id="ARBA00022806"/>
    </source>
</evidence>
<dbReference type="PANTHER" id="PTHR11070">
    <property type="entry name" value="UVRD / RECB / PCRA DNA HELICASE FAMILY MEMBER"/>
    <property type="match status" value="1"/>
</dbReference>
<keyword evidence="8 15" id="KW-0067">ATP-binding</keyword>
<dbReference type="Pfam" id="PF12705">
    <property type="entry name" value="PDDEXK_1"/>
    <property type="match status" value="1"/>
</dbReference>
<dbReference type="Gene3D" id="3.90.320.10">
    <property type="match status" value="1"/>
</dbReference>
<evidence type="ECO:0000256" key="10">
    <source>
        <dbReference type="ARBA" id="ARBA00023204"/>
    </source>
</evidence>
<dbReference type="SUPFAM" id="SSF52980">
    <property type="entry name" value="Restriction endonuclease-like"/>
    <property type="match status" value="1"/>
</dbReference>
<keyword evidence="5 15" id="KW-0378">Hydrolase</keyword>
<evidence type="ECO:0000256" key="14">
    <source>
        <dbReference type="ARBA" id="ARBA00048988"/>
    </source>
</evidence>
<comment type="catalytic activity">
    <reaction evidence="12">
        <text>Couples ATP hydrolysis with the unwinding of duplex DNA by translocating in the 3'-5' direction.</text>
        <dbReference type="EC" id="5.6.2.4"/>
    </reaction>
</comment>
<evidence type="ECO:0000256" key="4">
    <source>
        <dbReference type="ARBA" id="ARBA00022763"/>
    </source>
</evidence>
<evidence type="ECO:0000256" key="1">
    <source>
        <dbReference type="ARBA" id="ARBA00009922"/>
    </source>
</evidence>
<evidence type="ECO:0000256" key="2">
    <source>
        <dbReference type="ARBA" id="ARBA00022722"/>
    </source>
</evidence>
<keyword evidence="10" id="KW-0234">DNA repair</keyword>
<evidence type="ECO:0000313" key="19">
    <source>
        <dbReference type="EMBL" id="GAA0307953.1"/>
    </source>
</evidence>
<gene>
    <name evidence="19" type="ORF">GCM10010302_53360</name>
</gene>
<feature type="domain" description="UvrD-like helicase C-terminal" evidence="18">
    <location>
        <begin position="354"/>
        <end position="666"/>
    </location>
</feature>
<dbReference type="InterPro" id="IPR011604">
    <property type="entry name" value="PDDEXK-like_dom_sf"/>
</dbReference>
<feature type="binding site" evidence="15">
    <location>
        <begin position="45"/>
        <end position="52"/>
    </location>
    <ligand>
        <name>ATP</name>
        <dbReference type="ChEBI" id="CHEBI:30616"/>
    </ligand>
</feature>
<dbReference type="Gene3D" id="1.10.486.10">
    <property type="entry name" value="PCRA, domain 4"/>
    <property type="match status" value="1"/>
</dbReference>
<dbReference type="Gene3D" id="1.10.10.160">
    <property type="match status" value="1"/>
</dbReference>
<dbReference type="InterPro" id="IPR014016">
    <property type="entry name" value="UvrD-like_ATP-bd"/>
</dbReference>
<evidence type="ECO:0000313" key="20">
    <source>
        <dbReference type="Proteomes" id="UP001501867"/>
    </source>
</evidence>
<evidence type="ECO:0000256" key="12">
    <source>
        <dbReference type="ARBA" id="ARBA00034617"/>
    </source>
</evidence>
<keyword evidence="11" id="KW-0413">Isomerase</keyword>
<evidence type="ECO:0000256" key="9">
    <source>
        <dbReference type="ARBA" id="ARBA00023125"/>
    </source>
</evidence>
<comment type="similarity">
    <text evidence="1">Belongs to the helicase family. UvrD subfamily.</text>
</comment>
<evidence type="ECO:0000259" key="17">
    <source>
        <dbReference type="PROSITE" id="PS51198"/>
    </source>
</evidence>
<organism evidence="19 20">
    <name type="scientific">Streptomyces polychromogenes</name>
    <dbReference type="NCBI Taxonomy" id="67342"/>
    <lineage>
        <taxon>Bacteria</taxon>
        <taxon>Bacillati</taxon>
        <taxon>Actinomycetota</taxon>
        <taxon>Actinomycetes</taxon>
        <taxon>Kitasatosporales</taxon>
        <taxon>Streptomycetaceae</taxon>
        <taxon>Streptomyces</taxon>
    </lineage>
</organism>
<keyword evidence="3 15" id="KW-0547">Nucleotide-binding</keyword>
<dbReference type="PROSITE" id="PS51198">
    <property type="entry name" value="UVRD_HELICASE_ATP_BIND"/>
    <property type="match status" value="1"/>
</dbReference>
<dbReference type="EC" id="5.6.2.4" evidence="13"/>